<gene>
    <name evidence="7" type="ORF">EV672_103411</name>
</gene>
<feature type="region of interest" description="Disordered" evidence="5">
    <location>
        <begin position="141"/>
        <end position="160"/>
    </location>
</feature>
<dbReference type="PROSITE" id="PS00330">
    <property type="entry name" value="HEMOLYSIN_CALCIUM"/>
    <property type="match status" value="3"/>
</dbReference>
<dbReference type="SMART" id="SM00237">
    <property type="entry name" value="Calx_beta"/>
    <property type="match status" value="2"/>
</dbReference>
<dbReference type="InterPro" id="IPR002035">
    <property type="entry name" value="VWF_A"/>
</dbReference>
<evidence type="ECO:0000256" key="5">
    <source>
        <dbReference type="SAM" id="MobiDB-lite"/>
    </source>
</evidence>
<evidence type="ECO:0000313" key="8">
    <source>
        <dbReference type="Proteomes" id="UP000294593"/>
    </source>
</evidence>
<protein>
    <submittedName>
        <fullName evidence="7">Putative secreted protein (Type I secretion substrate)</fullName>
    </submittedName>
</protein>
<dbReference type="OrthoDB" id="4648428at2"/>
<dbReference type="EMBL" id="SNXW01000003">
    <property type="protein sequence ID" value="TDP84837.1"/>
    <property type="molecule type" value="Genomic_DNA"/>
</dbReference>
<reference evidence="7 8" key="1">
    <citation type="submission" date="2019-03" db="EMBL/GenBank/DDBJ databases">
        <title>Genomic Encyclopedia of Type Strains, Phase IV (KMG-IV): sequencing the most valuable type-strain genomes for metagenomic binning, comparative biology and taxonomic classification.</title>
        <authorList>
            <person name="Goeker M."/>
        </authorList>
    </citation>
    <scope>NUCLEOTIDE SEQUENCE [LARGE SCALE GENOMIC DNA]</scope>
    <source>
        <strain evidence="7 8">DSM 11901</strain>
    </source>
</reference>
<dbReference type="InterPro" id="IPR019960">
    <property type="entry name" value="T1SS_VCA0849"/>
</dbReference>
<evidence type="ECO:0000256" key="4">
    <source>
        <dbReference type="ARBA" id="ARBA00023065"/>
    </source>
</evidence>
<keyword evidence="1" id="KW-0732">Signal</keyword>
<dbReference type="PROSITE" id="PS50234">
    <property type="entry name" value="VWFA"/>
    <property type="match status" value="1"/>
</dbReference>
<feature type="domain" description="VWFA" evidence="6">
    <location>
        <begin position="964"/>
        <end position="1158"/>
    </location>
</feature>
<dbReference type="SUPFAM" id="SSF51120">
    <property type="entry name" value="beta-Roll"/>
    <property type="match status" value="1"/>
</dbReference>
<dbReference type="PANTHER" id="PTHR11878">
    <property type="entry name" value="SODIUM/CALCIUM EXCHANGER"/>
    <property type="match status" value="1"/>
</dbReference>
<dbReference type="InterPro" id="IPR001343">
    <property type="entry name" value="Hemolysn_Ca-bd"/>
</dbReference>
<dbReference type="Gene3D" id="2.150.10.10">
    <property type="entry name" value="Serralysin-like metalloprotease, C-terminal"/>
    <property type="match status" value="1"/>
</dbReference>
<dbReference type="GO" id="GO:0016020">
    <property type="term" value="C:membrane"/>
    <property type="evidence" value="ECO:0007669"/>
    <property type="project" value="InterPro"/>
</dbReference>
<dbReference type="InterPro" id="IPR036465">
    <property type="entry name" value="vWFA_dom_sf"/>
</dbReference>
<evidence type="ECO:0000259" key="6">
    <source>
        <dbReference type="PROSITE" id="PS50234"/>
    </source>
</evidence>
<dbReference type="Proteomes" id="UP000294593">
    <property type="component" value="Unassembled WGS sequence"/>
</dbReference>
<keyword evidence="4" id="KW-0813">Transport</keyword>
<organism evidence="7 8">
    <name type="scientific">Aquabacterium commune</name>
    <dbReference type="NCBI Taxonomy" id="70586"/>
    <lineage>
        <taxon>Bacteria</taxon>
        <taxon>Pseudomonadati</taxon>
        <taxon>Pseudomonadota</taxon>
        <taxon>Betaproteobacteria</taxon>
        <taxon>Burkholderiales</taxon>
        <taxon>Aquabacterium</taxon>
    </lineage>
</organism>
<keyword evidence="3" id="KW-0106">Calcium</keyword>
<dbReference type="GO" id="GO:0007154">
    <property type="term" value="P:cell communication"/>
    <property type="evidence" value="ECO:0007669"/>
    <property type="project" value="InterPro"/>
</dbReference>
<dbReference type="Pfam" id="PF00353">
    <property type="entry name" value="HemolysinCabind"/>
    <property type="match status" value="1"/>
</dbReference>
<keyword evidence="2" id="KW-0677">Repeat</keyword>
<proteinExistence type="predicted"/>
<keyword evidence="8" id="KW-1185">Reference proteome</keyword>
<comment type="caution">
    <text evidence="7">The sequence shown here is derived from an EMBL/GenBank/DDBJ whole genome shotgun (WGS) entry which is preliminary data.</text>
</comment>
<feature type="compositionally biased region" description="Pro residues" evidence="5">
    <location>
        <begin position="147"/>
        <end position="157"/>
    </location>
</feature>
<dbReference type="Gene3D" id="3.40.50.410">
    <property type="entry name" value="von Willebrand factor, type A domain"/>
    <property type="match status" value="1"/>
</dbReference>
<dbReference type="GO" id="GO:0005509">
    <property type="term" value="F:calcium ion binding"/>
    <property type="evidence" value="ECO:0007669"/>
    <property type="project" value="InterPro"/>
</dbReference>
<accession>A0A4R6RGB7</accession>
<evidence type="ECO:0000256" key="2">
    <source>
        <dbReference type="ARBA" id="ARBA00022737"/>
    </source>
</evidence>
<dbReference type="InterPro" id="IPR018511">
    <property type="entry name" value="Hemolysin-typ_Ca-bd_CS"/>
</dbReference>
<evidence type="ECO:0000256" key="3">
    <source>
        <dbReference type="ARBA" id="ARBA00022837"/>
    </source>
</evidence>
<name>A0A4R6RGB7_9BURK</name>
<dbReference type="Gene3D" id="2.60.40.2030">
    <property type="match status" value="4"/>
</dbReference>
<dbReference type="SUPFAM" id="SSF141072">
    <property type="entry name" value="CalX-like"/>
    <property type="match status" value="4"/>
</dbReference>
<dbReference type="InterPro" id="IPR011049">
    <property type="entry name" value="Serralysin-like_metalloprot_C"/>
</dbReference>
<evidence type="ECO:0000313" key="7">
    <source>
        <dbReference type="EMBL" id="TDP84837.1"/>
    </source>
</evidence>
<dbReference type="InterPro" id="IPR003644">
    <property type="entry name" value="Calx_beta"/>
</dbReference>
<keyword evidence="4" id="KW-0406">Ion transport</keyword>
<dbReference type="Pfam" id="PF03160">
    <property type="entry name" value="Calx-beta"/>
    <property type="match status" value="4"/>
</dbReference>
<dbReference type="InterPro" id="IPR051171">
    <property type="entry name" value="CaCA"/>
</dbReference>
<dbReference type="GO" id="GO:0030001">
    <property type="term" value="P:metal ion transport"/>
    <property type="evidence" value="ECO:0007669"/>
    <property type="project" value="TreeGrafter"/>
</dbReference>
<sequence>MPILAMSSGTVTAVWGQAFLRLPNGQLRAVKVGDKVVGGQQIITEDNGLVQIAPDAVRTLPAQAAKPLPADAVIADLNNTVPLDPPGGGLQGGLAGSLSSGLRVDRIAEGVTPLALDFGTERVLPPPIFAVTAPQASTLAAAAAPVTPTPTPEPEPTQPQLSINDVRVNEGAGVATFTISLDKASNQPVTVTYTSRSGTALVGTGEGADAGLVTETVTIPVGQTSVDVTVPIVNDRTYEGSETFLVDLSQPTNAGIAKGTGTGTILDDGTGTLGPDQRVADDDRPVMQIAVGPTVVEGEPVVFVLSLSQPSNFPVGVTLKLLTGAVDPVTGLGQYITPGEDSTPLEVFNPTTGQWELLSGALAFAPGTTALQVRVPTLNDGAVEGMEIVSLQATASGDIAPGTGAPVAAAVALRDNDAEATVYESGLTTTMPSSSPTTRATGPSPLVDGQGNPVAGTVTAPTQAVTTASGQTVVWKSDGNGGLIGYAGDAPGARAVASLTLSADGQYTFDLKQPLQHANGQTDLTLDFGLTPTTAGGVPDATLRIHVIDAQPALPAVSIDSVTVNEGAGVATFTISLDKPSAQPVTVTYTSRSGTAVVGTGEGADAGVVTQTVTIPANQTSAQVTVPVTNDGTYEGSETFQVVLSQPVNATIGQGTGTGTILDNGSGTLGPNQTVADNDRPAVQIAAGTAVVEDQPAVFTLSLTHPSNFPVDVALKLLTGAVDPVTGQGQYITPGEDSTPLEVLNPKTGQWELLSGALVFQPGTTSLQVRVPTLNDDAVEGTEIVGLQATASGDTAPGGAGPLTAAVTVRDNDAEGTVYESSLAGITTPTPSIFKGSLGVVDTGNQPVPITLKAPADALFTSISGQKLVWTTEANGDLVARAGSTADAPLVARLSTDGQGGVSFSLLQALQHADGSDVQDIRFAMQPVGATTDAGNGTLTIHVMDDQPRLPATIDVSATTLDTNLLLVLDTSSAMGAASGVGDLTRLQAAVKSLTQLIDRYDQFGEVAVRVVTFSGTAQAQTDHWLSAGEAKALLAALNAGGSNELNHAVALLAARDAFDSVGKLADAQNVSYFLAGGNPSDLGGVSPLTANGWTSFLNEHQIKSQAVGLGAEVGPSGQAALDAIAYDGQASSDLSATLITAFDGLTGALNSSTRDTISGRLVNTATSAGGLVGADGFDHVGAVTIDGKTQAFVAGQNAVKTFTTDAGGVFTVNMLTSEYSYAAPSGSFGQIQEQITFTLVDHDGDAGKSVLNINLDHTDVRVGTAADNAISGDGSSQFMMGREGNDALTGSDGSDILVGNAGNDELRGGLGRDTLVGGAGNDQLEGGQGSDVFAWRFSDAGTPMAPAEDHVRDFGAALPNRGGDVLDLRDLLQGEHGSSGLYNIGQYIHINAEAGSTVIRVSSIGDFSTTDANMGAADQRIVLDNVDLVARLGAGLSEQQLIAKLVEQGKLLVDA</sequence>
<evidence type="ECO:0000256" key="1">
    <source>
        <dbReference type="ARBA" id="ARBA00022729"/>
    </source>
</evidence>
<dbReference type="SUPFAM" id="SSF53300">
    <property type="entry name" value="vWA-like"/>
    <property type="match status" value="1"/>
</dbReference>
<dbReference type="SMART" id="SM00327">
    <property type="entry name" value="VWA"/>
    <property type="match status" value="1"/>
</dbReference>
<dbReference type="InterPro" id="IPR038081">
    <property type="entry name" value="CalX-like_sf"/>
</dbReference>
<dbReference type="PRINTS" id="PR00313">
    <property type="entry name" value="CABNDNGRPT"/>
</dbReference>
<dbReference type="PANTHER" id="PTHR11878:SF65">
    <property type="entry name" value="NA_CA-EXCHANGE PROTEIN, ISOFORM G"/>
    <property type="match status" value="1"/>
</dbReference>
<dbReference type="NCBIfam" id="TIGR03661">
    <property type="entry name" value="T1SS_VCA0849"/>
    <property type="match status" value="1"/>
</dbReference>